<dbReference type="PANTHER" id="PTHR45947">
    <property type="entry name" value="SULFOQUINOVOSYL TRANSFERASE SQD2"/>
    <property type="match status" value="1"/>
</dbReference>
<dbReference type="PANTHER" id="PTHR45947:SF3">
    <property type="entry name" value="SULFOQUINOVOSYL TRANSFERASE SQD2"/>
    <property type="match status" value="1"/>
</dbReference>
<dbReference type="CDD" id="cd03801">
    <property type="entry name" value="GT4_PimA-like"/>
    <property type="match status" value="1"/>
</dbReference>
<dbReference type="InterPro" id="IPR001296">
    <property type="entry name" value="Glyco_trans_1"/>
</dbReference>
<gene>
    <name evidence="3" type="ORF">SAMN02746041_02596</name>
</gene>
<dbReference type="SUPFAM" id="SSF53756">
    <property type="entry name" value="UDP-Glycosyltransferase/glycogen phosphorylase"/>
    <property type="match status" value="1"/>
</dbReference>
<dbReference type="InterPro" id="IPR050194">
    <property type="entry name" value="Glycosyltransferase_grp1"/>
</dbReference>
<proteinExistence type="predicted"/>
<feature type="domain" description="Glycosyl transferase family 1" evidence="1">
    <location>
        <begin position="204"/>
        <end position="378"/>
    </location>
</feature>
<reference evidence="3 4" key="1">
    <citation type="submission" date="2017-04" db="EMBL/GenBank/DDBJ databases">
        <authorList>
            <person name="Afonso C.L."/>
            <person name="Miller P.J."/>
            <person name="Scott M.A."/>
            <person name="Spackman E."/>
            <person name="Goraichik I."/>
            <person name="Dimitrov K.M."/>
            <person name="Suarez D.L."/>
            <person name="Swayne D.E."/>
        </authorList>
    </citation>
    <scope>NUCLEOTIDE SEQUENCE [LARGE SCALE GENOMIC DNA]</scope>
    <source>
        <strain evidence="3 4">DSM 13146</strain>
    </source>
</reference>
<keyword evidence="3" id="KW-0808">Transferase</keyword>
<evidence type="ECO:0000313" key="3">
    <source>
        <dbReference type="EMBL" id="SMC26304.1"/>
    </source>
</evidence>
<dbReference type="AlphaFoldDB" id="A0A1W1XR03"/>
<dbReference type="GO" id="GO:0016758">
    <property type="term" value="F:hexosyltransferase activity"/>
    <property type="evidence" value="ECO:0007669"/>
    <property type="project" value="TreeGrafter"/>
</dbReference>
<dbReference type="Gene3D" id="3.40.50.2000">
    <property type="entry name" value="Glycogen Phosphorylase B"/>
    <property type="match status" value="2"/>
</dbReference>
<dbReference type="InterPro" id="IPR028098">
    <property type="entry name" value="Glyco_trans_4-like_N"/>
</dbReference>
<evidence type="ECO:0000313" key="4">
    <source>
        <dbReference type="Proteomes" id="UP000192783"/>
    </source>
</evidence>
<dbReference type="Pfam" id="PF00534">
    <property type="entry name" value="Glycos_transf_1"/>
    <property type="match status" value="1"/>
</dbReference>
<organism evidence="3 4">
    <name type="scientific">Desulfacinum hydrothermale DSM 13146</name>
    <dbReference type="NCBI Taxonomy" id="1121390"/>
    <lineage>
        <taxon>Bacteria</taxon>
        <taxon>Pseudomonadati</taxon>
        <taxon>Thermodesulfobacteriota</taxon>
        <taxon>Syntrophobacteria</taxon>
        <taxon>Syntrophobacterales</taxon>
        <taxon>Syntrophobacteraceae</taxon>
        <taxon>Desulfacinum</taxon>
    </lineage>
</organism>
<keyword evidence="3" id="KW-0328">Glycosyltransferase</keyword>
<accession>A0A1W1XR03</accession>
<dbReference type="STRING" id="1121390.SAMN02746041_02596"/>
<evidence type="ECO:0000259" key="1">
    <source>
        <dbReference type="Pfam" id="PF00534"/>
    </source>
</evidence>
<feature type="domain" description="Glycosyltransferase subfamily 4-like N-terminal" evidence="2">
    <location>
        <begin position="53"/>
        <end position="196"/>
    </location>
</feature>
<name>A0A1W1XR03_9BACT</name>
<dbReference type="EMBL" id="FWXF01000016">
    <property type="protein sequence ID" value="SMC26304.1"/>
    <property type="molecule type" value="Genomic_DNA"/>
</dbReference>
<dbReference type="Proteomes" id="UP000192783">
    <property type="component" value="Unassembled WGS sequence"/>
</dbReference>
<evidence type="ECO:0000259" key="2">
    <source>
        <dbReference type="Pfam" id="PF13439"/>
    </source>
</evidence>
<keyword evidence="4" id="KW-1185">Reference proteome</keyword>
<sequence length="402" mass="45404">MRGQLQQHGERTMKTLEARPRYLVITEKFPPRKGGSNTTFEEVYKRIGDGGTHIVTADQPGAAAFDCQSPNTIHRLKLERHPWLRPESLAIYGRLLMKSLRLSLTHPFDEIHCGRVLSEGFVGWVVSRLRRLPLLIYAHGEEITTWRTPAKYRLMRFTYRRADALLANSRFTRDLLLEMGVAREKIHVVYPGVDLDFFRPCPDKKRLRKRMALENGERIILSVGRLTRRKGFHQVIQALPVLMERGVNATHVVVGIGPDENFLRETAARCGVADRVRLLGAVPNQELLFWYQAADAFAMPNYDVGNDTEGFGKVYVEASACKTPPIAGLTGGTGDAVIHEVTGLRVDGSCVSAVAEALYRLLTDMRLNQTLAQQGYERAHREFSWDVSARRTAALLNGRKWT</sequence>
<protein>
    <submittedName>
        <fullName evidence="3">Phosphatidylinositol alpha-1,6-mannosyltransferase</fullName>
    </submittedName>
</protein>
<dbReference type="Pfam" id="PF13439">
    <property type="entry name" value="Glyco_transf_4"/>
    <property type="match status" value="1"/>
</dbReference>